<dbReference type="Gene3D" id="2.20.25.110">
    <property type="entry name" value="S-adenosyl-L-methionine-dependent methyltransferases"/>
    <property type="match status" value="1"/>
</dbReference>
<reference evidence="1" key="1">
    <citation type="submission" date="2020-02" db="EMBL/GenBank/DDBJ databases">
        <authorList>
            <person name="Meier V. D."/>
        </authorList>
    </citation>
    <scope>NUCLEOTIDE SEQUENCE</scope>
    <source>
        <strain evidence="1">AVDCRST_MAG38</strain>
    </source>
</reference>
<gene>
    <name evidence="1" type="ORF">AVDCRST_MAG38-953</name>
</gene>
<dbReference type="Gene3D" id="3.40.50.150">
    <property type="entry name" value="Vaccinia Virus protein VP39"/>
    <property type="match status" value="1"/>
</dbReference>
<sequence length="155" mass="16247">MLGAAAAKLGPGVALLAGGLPELPAQGPFDYVTCLNDVLNYVDAEELRPALASLSGVLRRGGILVADTSTLGMYRSFFAHDHVRARGEQLFVWSAGTSPDVGAGAIARAELDVFTLAGDGRYERLHSEDVQRHHPEELMQAAIEAAGLAVAGCYG</sequence>
<dbReference type="SUPFAM" id="SSF53335">
    <property type="entry name" value="S-adenosyl-L-methionine-dependent methyltransferases"/>
    <property type="match status" value="1"/>
</dbReference>
<organism evidence="1">
    <name type="scientific">uncultured Solirubrobacteraceae bacterium</name>
    <dbReference type="NCBI Taxonomy" id="1162706"/>
    <lineage>
        <taxon>Bacteria</taxon>
        <taxon>Bacillati</taxon>
        <taxon>Actinomycetota</taxon>
        <taxon>Thermoleophilia</taxon>
        <taxon>Solirubrobacterales</taxon>
        <taxon>Solirubrobacteraceae</taxon>
        <taxon>environmental samples</taxon>
    </lineage>
</organism>
<dbReference type="InterPro" id="IPR029063">
    <property type="entry name" value="SAM-dependent_MTases_sf"/>
</dbReference>
<evidence type="ECO:0000313" key="1">
    <source>
        <dbReference type="EMBL" id="CAA9466916.1"/>
    </source>
</evidence>
<accession>A0A6J4RBR9</accession>
<proteinExistence type="predicted"/>
<dbReference type="EMBL" id="CADCVJ010000058">
    <property type="protein sequence ID" value="CAA9466916.1"/>
    <property type="molecule type" value="Genomic_DNA"/>
</dbReference>
<dbReference type="AlphaFoldDB" id="A0A6J4RBR9"/>
<name>A0A6J4RBR9_9ACTN</name>
<evidence type="ECO:0008006" key="2">
    <source>
        <dbReference type="Google" id="ProtNLM"/>
    </source>
</evidence>
<protein>
    <recommendedName>
        <fullName evidence="2">Methyltransferase type 11 domain-containing protein</fullName>
    </recommendedName>
</protein>